<name>A0A6J4JC63_9CHLR</name>
<dbReference type="AlphaFoldDB" id="A0A6J4JC63"/>
<dbReference type="EMBL" id="CADCTR010000948">
    <property type="protein sequence ID" value="CAA9273567.1"/>
    <property type="molecule type" value="Genomic_DNA"/>
</dbReference>
<sequence>MMGLFLLGAEIQPMENDFQESLPTITVSAAEGQTKNWDRPIRVCGQVTKQFAGRFVLADSMERYLLVQPAPSQGPSAGQMCLTGVVQRSDGYTVRGAVQRGLPFYAVEHSLNDSVVMRPCSDARSCAKLARGKDCASEM</sequence>
<organism evidence="1">
    <name type="scientific">uncultured Chloroflexia bacterium</name>
    <dbReference type="NCBI Taxonomy" id="1672391"/>
    <lineage>
        <taxon>Bacteria</taxon>
        <taxon>Bacillati</taxon>
        <taxon>Chloroflexota</taxon>
        <taxon>Chloroflexia</taxon>
        <taxon>environmental samples</taxon>
    </lineage>
</organism>
<proteinExistence type="predicted"/>
<reference evidence="1" key="1">
    <citation type="submission" date="2020-02" db="EMBL/GenBank/DDBJ databases">
        <authorList>
            <person name="Meier V. D."/>
        </authorList>
    </citation>
    <scope>NUCLEOTIDE SEQUENCE</scope>
    <source>
        <strain evidence="1">AVDCRST_MAG93</strain>
    </source>
</reference>
<gene>
    <name evidence="1" type="ORF">AVDCRST_MAG93-2763</name>
</gene>
<protein>
    <submittedName>
        <fullName evidence="1">Uncharacterized protein</fullName>
    </submittedName>
</protein>
<accession>A0A6J4JC63</accession>
<evidence type="ECO:0000313" key="1">
    <source>
        <dbReference type="EMBL" id="CAA9273567.1"/>
    </source>
</evidence>